<name>A0A084SXL8_9BACT</name>
<dbReference type="Proteomes" id="UP000028547">
    <property type="component" value="Unassembled WGS sequence"/>
</dbReference>
<dbReference type="Gene3D" id="1.20.5.1030">
    <property type="entry name" value="Preprotein translocase secy subunit"/>
    <property type="match status" value="1"/>
</dbReference>
<evidence type="ECO:0000256" key="8">
    <source>
        <dbReference type="HAMAP-Rule" id="MF_00422"/>
    </source>
</evidence>
<comment type="similarity">
    <text evidence="8">Belongs to the SecE/SEC61-gamma family.</text>
</comment>
<protein>
    <recommendedName>
        <fullName evidence="8">Protein translocase subunit SecE</fullName>
    </recommendedName>
</protein>
<keyword evidence="4 8" id="KW-0653">Protein transport</keyword>
<feature type="transmembrane region" description="Helical" evidence="8">
    <location>
        <begin position="61"/>
        <end position="81"/>
    </location>
</feature>
<gene>
    <name evidence="8" type="primary">secE</name>
    <name evidence="9" type="ORF">Q664_10430</name>
</gene>
<evidence type="ECO:0000313" key="9">
    <source>
        <dbReference type="EMBL" id="KFA93203.1"/>
    </source>
</evidence>
<sequence>MAAASEASQQANRSGMDPKRLVVIFFLIAGLIFALFLEHVCGLIWARAGWSDPVIIDGVDWQVSTLVGFLLAAGLVVGAYVHPKTHVLSLEVASELMKVTWPSWAETKASTVAVIVASVVAAVLLFCIDTLAYNLMVEWIPAIWGKL</sequence>
<accession>A0A084SXL8</accession>
<evidence type="ECO:0000256" key="1">
    <source>
        <dbReference type="ARBA" id="ARBA00004370"/>
    </source>
</evidence>
<evidence type="ECO:0000256" key="3">
    <source>
        <dbReference type="ARBA" id="ARBA00022692"/>
    </source>
</evidence>
<dbReference type="AlphaFoldDB" id="A0A084SXL8"/>
<comment type="subcellular location">
    <subcellularLocation>
        <location evidence="1">Membrane</location>
    </subcellularLocation>
</comment>
<evidence type="ECO:0000256" key="5">
    <source>
        <dbReference type="ARBA" id="ARBA00022989"/>
    </source>
</evidence>
<keyword evidence="7 8" id="KW-0472">Membrane</keyword>
<keyword evidence="6 8" id="KW-0811">Translocation</keyword>
<dbReference type="Pfam" id="PF00584">
    <property type="entry name" value="SecE"/>
    <property type="match status" value="1"/>
</dbReference>
<dbReference type="HAMAP" id="MF_00422">
    <property type="entry name" value="SecE"/>
    <property type="match status" value="1"/>
</dbReference>
<keyword evidence="8" id="KW-1003">Cell membrane</keyword>
<keyword evidence="3 8" id="KW-0812">Transmembrane</keyword>
<dbReference type="NCBIfam" id="TIGR00964">
    <property type="entry name" value="secE_bact"/>
    <property type="match status" value="1"/>
</dbReference>
<dbReference type="RefSeq" id="WP_043392850.1">
    <property type="nucleotide sequence ID" value="NZ_JPMI01000062.1"/>
</dbReference>
<comment type="subunit">
    <text evidence="8">Component of the Sec protein translocase complex. Heterotrimer consisting of SecY, SecE and SecG subunits. The heterotrimers can form oligomers, although 1 heterotrimer is thought to be able to translocate proteins. Interacts with the ribosome. Interacts with SecDF, and other proteins may be involved. Interacts with SecA.</text>
</comment>
<dbReference type="InterPro" id="IPR005807">
    <property type="entry name" value="SecE_bac"/>
</dbReference>
<evidence type="ECO:0000256" key="7">
    <source>
        <dbReference type="ARBA" id="ARBA00023136"/>
    </source>
</evidence>
<proteinExistence type="inferred from homology"/>
<evidence type="ECO:0000256" key="6">
    <source>
        <dbReference type="ARBA" id="ARBA00023010"/>
    </source>
</evidence>
<dbReference type="InterPro" id="IPR038379">
    <property type="entry name" value="SecE_sf"/>
</dbReference>
<reference evidence="9 10" key="1">
    <citation type="submission" date="2014-07" db="EMBL/GenBank/DDBJ databases">
        <title>Draft Genome Sequence of Gephyronic Acid Producer, Cystobacter violaceus Strain Cb vi76.</title>
        <authorList>
            <person name="Stevens D.C."/>
            <person name="Young J."/>
            <person name="Carmichael R."/>
            <person name="Tan J."/>
            <person name="Taylor R.E."/>
        </authorList>
    </citation>
    <scope>NUCLEOTIDE SEQUENCE [LARGE SCALE GENOMIC DNA]</scope>
    <source>
        <strain evidence="9 10">Cb vi76</strain>
    </source>
</reference>
<dbReference type="GO" id="GO:0005886">
    <property type="term" value="C:plasma membrane"/>
    <property type="evidence" value="ECO:0007669"/>
    <property type="project" value="UniProtKB-UniRule"/>
</dbReference>
<dbReference type="GO" id="GO:0009306">
    <property type="term" value="P:protein secretion"/>
    <property type="evidence" value="ECO:0007669"/>
    <property type="project" value="UniProtKB-UniRule"/>
</dbReference>
<dbReference type="GO" id="GO:0006605">
    <property type="term" value="P:protein targeting"/>
    <property type="evidence" value="ECO:0007669"/>
    <property type="project" value="UniProtKB-UniRule"/>
</dbReference>
<dbReference type="InterPro" id="IPR001901">
    <property type="entry name" value="Translocase_SecE/Sec61-g"/>
</dbReference>
<dbReference type="GO" id="GO:0043952">
    <property type="term" value="P:protein transport by the Sec complex"/>
    <property type="evidence" value="ECO:0007669"/>
    <property type="project" value="UniProtKB-UniRule"/>
</dbReference>
<evidence type="ECO:0000256" key="4">
    <source>
        <dbReference type="ARBA" id="ARBA00022927"/>
    </source>
</evidence>
<keyword evidence="2 8" id="KW-0813">Transport</keyword>
<comment type="caution">
    <text evidence="9">The sequence shown here is derived from an EMBL/GenBank/DDBJ whole genome shotgun (WGS) entry which is preliminary data.</text>
</comment>
<dbReference type="GO" id="GO:0065002">
    <property type="term" value="P:intracellular protein transmembrane transport"/>
    <property type="evidence" value="ECO:0007669"/>
    <property type="project" value="UniProtKB-UniRule"/>
</dbReference>
<evidence type="ECO:0000256" key="2">
    <source>
        <dbReference type="ARBA" id="ARBA00022448"/>
    </source>
</evidence>
<dbReference type="EMBL" id="JPMI01000062">
    <property type="protein sequence ID" value="KFA93203.1"/>
    <property type="molecule type" value="Genomic_DNA"/>
</dbReference>
<feature type="transmembrane region" description="Helical" evidence="8">
    <location>
        <begin position="21"/>
        <end position="46"/>
    </location>
</feature>
<keyword evidence="5 8" id="KW-1133">Transmembrane helix</keyword>
<evidence type="ECO:0000313" key="10">
    <source>
        <dbReference type="Proteomes" id="UP000028547"/>
    </source>
</evidence>
<dbReference type="GO" id="GO:0008320">
    <property type="term" value="F:protein transmembrane transporter activity"/>
    <property type="evidence" value="ECO:0007669"/>
    <property type="project" value="UniProtKB-UniRule"/>
</dbReference>
<feature type="transmembrane region" description="Helical" evidence="8">
    <location>
        <begin position="112"/>
        <end position="136"/>
    </location>
</feature>
<comment type="caution">
    <text evidence="8">Lacks conserved residue(s) required for the propagation of feature annotation.</text>
</comment>
<comment type="function">
    <text evidence="8">Essential subunit of the Sec protein translocation channel SecYEG. Clamps together the 2 halves of SecY. May contact the channel plug during translocation.</text>
</comment>
<organism evidence="9 10">
    <name type="scientific">Archangium violaceum Cb vi76</name>
    <dbReference type="NCBI Taxonomy" id="1406225"/>
    <lineage>
        <taxon>Bacteria</taxon>
        <taxon>Pseudomonadati</taxon>
        <taxon>Myxococcota</taxon>
        <taxon>Myxococcia</taxon>
        <taxon>Myxococcales</taxon>
        <taxon>Cystobacterineae</taxon>
        <taxon>Archangiaceae</taxon>
        <taxon>Archangium</taxon>
    </lineage>
</organism>